<accession>A0A1B7NFM8</accession>
<evidence type="ECO:0000313" key="2">
    <source>
        <dbReference type="EMBL" id="OAX43697.1"/>
    </source>
</evidence>
<organism evidence="2 3">
    <name type="scientific">Rhizopogon vinicolor AM-OR11-026</name>
    <dbReference type="NCBI Taxonomy" id="1314800"/>
    <lineage>
        <taxon>Eukaryota</taxon>
        <taxon>Fungi</taxon>
        <taxon>Dikarya</taxon>
        <taxon>Basidiomycota</taxon>
        <taxon>Agaricomycotina</taxon>
        <taxon>Agaricomycetes</taxon>
        <taxon>Agaricomycetidae</taxon>
        <taxon>Boletales</taxon>
        <taxon>Suillineae</taxon>
        <taxon>Rhizopogonaceae</taxon>
        <taxon>Rhizopogon</taxon>
    </lineage>
</organism>
<evidence type="ECO:0000256" key="1">
    <source>
        <dbReference type="SAM" id="MobiDB-lite"/>
    </source>
</evidence>
<dbReference type="EMBL" id="KV448134">
    <property type="protein sequence ID" value="OAX43697.1"/>
    <property type="molecule type" value="Genomic_DNA"/>
</dbReference>
<reference evidence="2 3" key="1">
    <citation type="submission" date="2016-06" db="EMBL/GenBank/DDBJ databases">
        <title>Comparative genomics of the ectomycorrhizal sister species Rhizopogon vinicolor and Rhizopogon vesiculosus (Basidiomycota: Boletales) reveals a divergence of the mating type B locus.</title>
        <authorList>
            <consortium name="DOE Joint Genome Institute"/>
            <person name="Mujic A.B."/>
            <person name="Kuo A."/>
            <person name="Tritt A."/>
            <person name="Lipzen A."/>
            <person name="Chen C."/>
            <person name="Johnson J."/>
            <person name="Sharma A."/>
            <person name="Barry K."/>
            <person name="Grigoriev I.V."/>
            <person name="Spatafora J.W."/>
        </authorList>
    </citation>
    <scope>NUCLEOTIDE SEQUENCE [LARGE SCALE GENOMIC DNA]</scope>
    <source>
        <strain evidence="2 3">AM-OR11-026</strain>
    </source>
</reference>
<dbReference type="InParanoid" id="A0A1B7NFM8"/>
<keyword evidence="3" id="KW-1185">Reference proteome</keyword>
<gene>
    <name evidence="2" type="ORF">K503DRAFT_765669</name>
</gene>
<sequence>MGRTANARRLEKIMHEGRKPHRMRVSPIELKTDQRHSRQSHNYVYEQRSTNRLPR</sequence>
<proteinExistence type="predicted"/>
<name>A0A1B7NFM8_9AGAM</name>
<dbReference type="AlphaFoldDB" id="A0A1B7NFM8"/>
<feature type="region of interest" description="Disordered" evidence="1">
    <location>
        <begin position="15"/>
        <end position="55"/>
    </location>
</feature>
<evidence type="ECO:0000313" key="3">
    <source>
        <dbReference type="Proteomes" id="UP000092154"/>
    </source>
</evidence>
<protein>
    <submittedName>
        <fullName evidence="2">Uncharacterized protein</fullName>
    </submittedName>
</protein>
<dbReference type="Proteomes" id="UP000092154">
    <property type="component" value="Unassembled WGS sequence"/>
</dbReference>